<name>A0ABT4VX78_9RHOB</name>
<dbReference type="PANTHER" id="PTHR35807">
    <property type="entry name" value="TRANSCRIPTIONAL REGULATOR REDD-RELATED"/>
    <property type="match status" value="1"/>
</dbReference>
<dbReference type="SMART" id="SM01043">
    <property type="entry name" value="BTAD"/>
    <property type="match status" value="1"/>
</dbReference>
<dbReference type="EMBL" id="JAQIIO010000001">
    <property type="protein sequence ID" value="MDA5092844.1"/>
    <property type="molecule type" value="Genomic_DNA"/>
</dbReference>
<gene>
    <name evidence="3" type="ORF">O2N63_01940</name>
</gene>
<dbReference type="Pfam" id="PF13181">
    <property type="entry name" value="TPR_8"/>
    <property type="match status" value="1"/>
</dbReference>
<dbReference type="Pfam" id="PF13432">
    <property type="entry name" value="TPR_16"/>
    <property type="match status" value="1"/>
</dbReference>
<dbReference type="PROSITE" id="PS50005">
    <property type="entry name" value="TPR"/>
    <property type="match status" value="2"/>
</dbReference>
<protein>
    <submittedName>
        <fullName evidence="3">BTAD domain-containing putative transcriptional regulator</fullName>
    </submittedName>
</protein>
<dbReference type="InterPro" id="IPR019734">
    <property type="entry name" value="TPR_rpt"/>
</dbReference>
<dbReference type="InterPro" id="IPR005158">
    <property type="entry name" value="BTAD"/>
</dbReference>
<evidence type="ECO:0000313" key="3">
    <source>
        <dbReference type="EMBL" id="MDA5092844.1"/>
    </source>
</evidence>
<dbReference type="InterPro" id="IPR016032">
    <property type="entry name" value="Sig_transdc_resp-reg_C-effctor"/>
</dbReference>
<dbReference type="SUPFAM" id="SSF46894">
    <property type="entry name" value="C-terminal effector domain of the bipartite response regulators"/>
    <property type="match status" value="1"/>
</dbReference>
<organism evidence="3 4">
    <name type="scientific">Aliiroseovarius salicola</name>
    <dbReference type="NCBI Taxonomy" id="3009082"/>
    <lineage>
        <taxon>Bacteria</taxon>
        <taxon>Pseudomonadati</taxon>
        <taxon>Pseudomonadota</taxon>
        <taxon>Alphaproteobacteria</taxon>
        <taxon>Rhodobacterales</taxon>
        <taxon>Paracoccaceae</taxon>
        <taxon>Aliiroseovarius</taxon>
    </lineage>
</organism>
<feature type="domain" description="Bacterial transcriptional activator" evidence="2">
    <location>
        <begin position="99"/>
        <end position="238"/>
    </location>
</feature>
<dbReference type="Pfam" id="PF03704">
    <property type="entry name" value="BTAD"/>
    <property type="match status" value="1"/>
</dbReference>
<dbReference type="InterPro" id="IPR051677">
    <property type="entry name" value="AfsR-DnrI-RedD_regulator"/>
</dbReference>
<keyword evidence="1" id="KW-0802">TPR repeat</keyword>
<dbReference type="SMART" id="SM00028">
    <property type="entry name" value="TPR"/>
    <property type="match status" value="3"/>
</dbReference>
<dbReference type="RefSeq" id="WP_271052420.1">
    <property type="nucleotide sequence ID" value="NZ_JAQIIO010000001.1"/>
</dbReference>
<evidence type="ECO:0000256" key="1">
    <source>
        <dbReference type="PROSITE-ProRule" id="PRU00339"/>
    </source>
</evidence>
<dbReference type="InterPro" id="IPR011990">
    <property type="entry name" value="TPR-like_helical_dom_sf"/>
</dbReference>
<dbReference type="InterPro" id="IPR036388">
    <property type="entry name" value="WH-like_DNA-bd_sf"/>
</dbReference>
<comment type="caution">
    <text evidence="3">The sequence shown here is derived from an EMBL/GenBank/DDBJ whole genome shotgun (WGS) entry which is preliminary data.</text>
</comment>
<dbReference type="Gene3D" id="1.10.10.10">
    <property type="entry name" value="Winged helix-like DNA-binding domain superfamily/Winged helix DNA-binding domain"/>
    <property type="match status" value="1"/>
</dbReference>
<proteinExistence type="predicted"/>
<reference evidence="3 4" key="1">
    <citation type="submission" date="2023-01" db="EMBL/GenBank/DDBJ databases">
        <authorList>
            <person name="Yoon J.-W."/>
        </authorList>
    </citation>
    <scope>NUCLEOTIDE SEQUENCE [LARGE SCALE GENOMIC DNA]</scope>
    <source>
        <strain evidence="3 4">KMU-50</strain>
    </source>
</reference>
<evidence type="ECO:0000259" key="2">
    <source>
        <dbReference type="SMART" id="SM01043"/>
    </source>
</evidence>
<evidence type="ECO:0000313" key="4">
    <source>
        <dbReference type="Proteomes" id="UP001528040"/>
    </source>
</evidence>
<sequence length="660" mass="72850">MISISLFGKLTVTDSTGATIPLTGAKTLGLLAYLALNTEMPPTRDRLTALFWGDRFTDQARQSLRQAIAKLKRTLLHPDGVTIMVDGDRVGLNPELVSIDVDRFSQLVAQDTPQADLEAIALMKGPLLDGLFGQQAEFEDWIVSERQRYSILAQTVLERAAKNAQKQGQNAEAQEFARRMVAIDPLRDASQAVLIRILAQRGERAAAVQQFNTYQETLQKELGVGPGGELLKLMEEIRSEGFFAQEAEVKVPADLPSTSDDAATGRTSITVVPFATLESESPQPMFVEGLTEDVTTNLSRFSWLDVKASLEHDGPRLTSGEMSQLGKELGLDYVVHGSLRAIGNRIRLTAQLAEPTTARYVWVARYDRQADDMFKLLDDLSETIAASVEAELERRAGRSSREVAFEDMGAWDCYHRGLAIQYEFNGNTNLEAQKYFRRAIELDPNFGLAYARLSYALVISAIYFEAENLPDLLDEALELARVAARLEPDEAVARFALGRVYLARGEYDRSIADLKAAIALNPGMAQAHCGLGDSMAYSGQLDDAMDCFNEAVRISPADPYRWAFLGYGATALLFQGAYEKAVEWATEAETVPNSHYWPIAIRASALAHLGRMGEAKRAVADLQSARPGITSDFVRERLFYLRDADQIEIYVSGLQKAGLP</sequence>
<dbReference type="Gene3D" id="1.25.40.10">
    <property type="entry name" value="Tetratricopeptide repeat domain"/>
    <property type="match status" value="2"/>
</dbReference>
<dbReference type="Proteomes" id="UP001528040">
    <property type="component" value="Unassembled WGS sequence"/>
</dbReference>
<dbReference type="SUPFAM" id="SSF48452">
    <property type="entry name" value="TPR-like"/>
    <property type="match status" value="2"/>
</dbReference>
<feature type="repeat" description="TPR" evidence="1">
    <location>
        <begin position="491"/>
        <end position="524"/>
    </location>
</feature>
<keyword evidence="4" id="KW-1185">Reference proteome</keyword>
<accession>A0ABT4VX78</accession>
<feature type="repeat" description="TPR" evidence="1">
    <location>
        <begin position="525"/>
        <end position="558"/>
    </location>
</feature>